<keyword evidence="3" id="KW-1185">Reference proteome</keyword>
<accession>A0A0K9NS18</accession>
<dbReference type="Gene3D" id="2.120.10.80">
    <property type="entry name" value="Kelch-type beta propeller"/>
    <property type="match status" value="2"/>
</dbReference>
<dbReference type="PANTHER" id="PTHR46773:SF5">
    <property type="entry name" value="OS04G0487100 PROTEIN"/>
    <property type="match status" value="1"/>
</dbReference>
<keyword evidence="1" id="KW-1133">Transmembrane helix</keyword>
<dbReference type="PANTHER" id="PTHR46773">
    <property type="match status" value="1"/>
</dbReference>
<dbReference type="STRING" id="29655.A0A0K9NS18"/>
<dbReference type="OrthoDB" id="191037at2759"/>
<dbReference type="EMBL" id="LFYR01001802">
    <property type="protein sequence ID" value="KMZ59393.1"/>
    <property type="molecule type" value="Genomic_DNA"/>
</dbReference>
<dbReference type="OMA" id="KWERRID"/>
<evidence type="ECO:0000313" key="3">
    <source>
        <dbReference type="Proteomes" id="UP000036987"/>
    </source>
</evidence>
<dbReference type="Pfam" id="PF24681">
    <property type="entry name" value="Kelch_KLHDC2_KLHL20_DRC7"/>
    <property type="match status" value="1"/>
</dbReference>
<keyword evidence="1" id="KW-0812">Transmembrane</keyword>
<feature type="transmembrane region" description="Helical" evidence="1">
    <location>
        <begin position="21"/>
        <end position="40"/>
    </location>
</feature>
<dbReference type="Proteomes" id="UP000036987">
    <property type="component" value="Unassembled WGS sequence"/>
</dbReference>
<sequence length="421" mass="47758">MPRLNVGSGGGAGEHPKPRKYLFILGFVAFLGLFVVVDYLRASSDTKYDIENDTSGIRQSFEIGDGGIVENHDEKIIELNATYADLYEDGDPLVWEEMPPCPVGRLDGYSTQIGNLFYVFAGYGTIDHVHSHVDIFNLNNNKWERRIDMPREMAHSHLGMVNDGRYVYIITGQYGPQCRPSIARSFVLDTITLEWLDFPSLPVSRYAPPTTIWRGRLHVMGGSKEDRHEPSLQHWSIAVKDGRALEDEWRNELPIPRGGPHRACLVAHDKLYIIGGQEGDFMAKLKSPIYRCVRRHEIVYGDVYMLEEPGADWKQLPPMPKPNSHIETAWVMVNNSIIIVGGTTAPHPQTNKMNLIGEVFRFKLDTYEWSVLGRLPYRVKTTLAAFWDGYLYFSSGQRDKGPLDPSPKLVVGNTFRTKIHI</sequence>
<reference evidence="3" key="1">
    <citation type="journal article" date="2016" name="Nature">
        <title>The genome of the seagrass Zostera marina reveals angiosperm adaptation to the sea.</title>
        <authorList>
            <person name="Olsen J.L."/>
            <person name="Rouze P."/>
            <person name="Verhelst B."/>
            <person name="Lin Y.-C."/>
            <person name="Bayer T."/>
            <person name="Collen J."/>
            <person name="Dattolo E."/>
            <person name="De Paoli E."/>
            <person name="Dittami S."/>
            <person name="Maumus F."/>
            <person name="Michel G."/>
            <person name="Kersting A."/>
            <person name="Lauritano C."/>
            <person name="Lohaus R."/>
            <person name="Toepel M."/>
            <person name="Tonon T."/>
            <person name="Vanneste K."/>
            <person name="Amirebrahimi M."/>
            <person name="Brakel J."/>
            <person name="Bostroem C."/>
            <person name="Chovatia M."/>
            <person name="Grimwood J."/>
            <person name="Jenkins J.W."/>
            <person name="Jueterbock A."/>
            <person name="Mraz A."/>
            <person name="Stam W.T."/>
            <person name="Tice H."/>
            <person name="Bornberg-Bauer E."/>
            <person name="Green P.J."/>
            <person name="Pearson G.A."/>
            <person name="Procaccini G."/>
            <person name="Duarte C.M."/>
            <person name="Schmutz J."/>
            <person name="Reusch T.B.H."/>
            <person name="Van de Peer Y."/>
        </authorList>
    </citation>
    <scope>NUCLEOTIDE SEQUENCE [LARGE SCALE GENOMIC DNA]</scope>
    <source>
        <strain evidence="3">cv. Finnish</strain>
    </source>
</reference>
<proteinExistence type="predicted"/>
<keyword evidence="1" id="KW-0472">Membrane</keyword>
<evidence type="ECO:0000313" key="2">
    <source>
        <dbReference type="EMBL" id="KMZ59393.1"/>
    </source>
</evidence>
<dbReference type="AlphaFoldDB" id="A0A0K9NS18"/>
<name>A0A0K9NS18_ZOSMR</name>
<organism evidence="2 3">
    <name type="scientific">Zostera marina</name>
    <name type="common">Eelgrass</name>
    <dbReference type="NCBI Taxonomy" id="29655"/>
    <lineage>
        <taxon>Eukaryota</taxon>
        <taxon>Viridiplantae</taxon>
        <taxon>Streptophyta</taxon>
        <taxon>Embryophyta</taxon>
        <taxon>Tracheophyta</taxon>
        <taxon>Spermatophyta</taxon>
        <taxon>Magnoliopsida</taxon>
        <taxon>Liliopsida</taxon>
        <taxon>Zosteraceae</taxon>
        <taxon>Zostera</taxon>
    </lineage>
</organism>
<evidence type="ECO:0000256" key="1">
    <source>
        <dbReference type="SAM" id="Phobius"/>
    </source>
</evidence>
<gene>
    <name evidence="2" type="ORF">ZOSMA_69G00910</name>
</gene>
<comment type="caution">
    <text evidence="2">The sequence shown here is derived from an EMBL/GenBank/DDBJ whole genome shotgun (WGS) entry which is preliminary data.</text>
</comment>
<dbReference type="InterPro" id="IPR015915">
    <property type="entry name" value="Kelch-typ_b-propeller"/>
</dbReference>
<dbReference type="SUPFAM" id="SSF117281">
    <property type="entry name" value="Kelch motif"/>
    <property type="match status" value="1"/>
</dbReference>
<protein>
    <submittedName>
        <fullName evidence="2">Kelch-like protein 20</fullName>
    </submittedName>
</protein>
<dbReference type="InterPro" id="IPR053256">
    <property type="entry name" value="Kelch_repeat-containing"/>
</dbReference>